<dbReference type="PROSITE" id="PS51161">
    <property type="entry name" value="ATP_CONE"/>
    <property type="match status" value="1"/>
</dbReference>
<dbReference type="PANTHER" id="PTHR21075">
    <property type="entry name" value="ANAEROBIC RIBONUCLEOSIDE-TRIPHOSPHATE REDUCTASE"/>
    <property type="match status" value="1"/>
</dbReference>
<feature type="non-terminal residue" evidence="5">
    <location>
        <position position="139"/>
    </location>
</feature>
<organism evidence="5">
    <name type="scientific">candidate division WOR-3 bacterium</name>
    <dbReference type="NCBI Taxonomy" id="2052148"/>
    <lineage>
        <taxon>Bacteria</taxon>
        <taxon>Bacteria division WOR-3</taxon>
    </lineage>
</organism>
<evidence type="ECO:0000256" key="2">
    <source>
        <dbReference type="ARBA" id="ARBA00022840"/>
    </source>
</evidence>
<feature type="domain" description="ATP-cone" evidence="4">
    <location>
        <begin position="2"/>
        <end position="95"/>
    </location>
</feature>
<dbReference type="GO" id="GO:0031250">
    <property type="term" value="C:anaerobic ribonucleoside-triphosphate reductase complex"/>
    <property type="evidence" value="ECO:0007669"/>
    <property type="project" value="TreeGrafter"/>
</dbReference>
<name>A0A7V5HNN0_UNCW3</name>
<dbReference type="Proteomes" id="UP000886050">
    <property type="component" value="Unassembled WGS sequence"/>
</dbReference>
<dbReference type="AlphaFoldDB" id="A0A7V5HNN0"/>
<sequence>MKFIRKRDGQLVPFDDSRIKRAIFYALAATGNPDKLLAEELKEEVVRILETTYGDELIPDIEDIQDVVEKVLMKRGETEAAKHYILYRKQHQELRDFEKLFKTAINLVDNYLEDRDWRIRENSNMSYSLQGLNFHVSSS</sequence>
<dbReference type="EMBL" id="DRTX01000186">
    <property type="protein sequence ID" value="HHF53438.1"/>
    <property type="molecule type" value="Genomic_DNA"/>
</dbReference>
<dbReference type="EC" id="1.17.4.2" evidence="5"/>
<proteinExistence type="predicted"/>
<dbReference type="Pfam" id="PF03477">
    <property type="entry name" value="ATP-cone"/>
    <property type="match status" value="1"/>
</dbReference>
<reference evidence="5" key="1">
    <citation type="journal article" date="2020" name="mSystems">
        <title>Genome- and Community-Level Interaction Insights into Carbon Utilization and Element Cycling Functions of Hydrothermarchaeota in Hydrothermal Sediment.</title>
        <authorList>
            <person name="Zhou Z."/>
            <person name="Liu Y."/>
            <person name="Xu W."/>
            <person name="Pan J."/>
            <person name="Luo Z.H."/>
            <person name="Li M."/>
        </authorList>
    </citation>
    <scope>NUCLEOTIDE SEQUENCE [LARGE SCALE GENOMIC DNA]</scope>
    <source>
        <strain evidence="5">HyVt-96</strain>
    </source>
</reference>
<dbReference type="GO" id="GO:0004748">
    <property type="term" value="F:ribonucleoside-diphosphate reductase activity, thioredoxin disulfide as acceptor"/>
    <property type="evidence" value="ECO:0007669"/>
    <property type="project" value="TreeGrafter"/>
</dbReference>
<evidence type="ECO:0000256" key="3">
    <source>
        <dbReference type="PROSITE-ProRule" id="PRU00492"/>
    </source>
</evidence>
<evidence type="ECO:0000256" key="1">
    <source>
        <dbReference type="ARBA" id="ARBA00022741"/>
    </source>
</evidence>
<dbReference type="InterPro" id="IPR005144">
    <property type="entry name" value="ATP-cone_dom"/>
</dbReference>
<accession>A0A7V5HNN0</accession>
<evidence type="ECO:0000259" key="4">
    <source>
        <dbReference type="PROSITE" id="PS51161"/>
    </source>
</evidence>
<dbReference type="GO" id="GO:0009265">
    <property type="term" value="P:2'-deoxyribonucleotide biosynthetic process"/>
    <property type="evidence" value="ECO:0007669"/>
    <property type="project" value="TreeGrafter"/>
</dbReference>
<keyword evidence="2 3" id="KW-0067">ATP-binding</keyword>
<dbReference type="PANTHER" id="PTHR21075:SF0">
    <property type="entry name" value="ANAEROBIC RIBONUCLEOSIDE-TRIPHOSPHATE REDUCTASE"/>
    <property type="match status" value="1"/>
</dbReference>
<comment type="caution">
    <text evidence="5">The sequence shown here is derived from an EMBL/GenBank/DDBJ whole genome shotgun (WGS) entry which is preliminary data.</text>
</comment>
<protein>
    <submittedName>
        <fullName evidence="5">Ribonucleoside triphosphate reductase</fullName>
        <ecNumber evidence="5">1.17.4.2</ecNumber>
    </submittedName>
</protein>
<evidence type="ECO:0000313" key="5">
    <source>
        <dbReference type="EMBL" id="HHF53438.1"/>
    </source>
</evidence>
<keyword evidence="5" id="KW-0560">Oxidoreductase</keyword>
<dbReference type="GO" id="GO:0005524">
    <property type="term" value="F:ATP binding"/>
    <property type="evidence" value="ECO:0007669"/>
    <property type="project" value="UniProtKB-UniRule"/>
</dbReference>
<keyword evidence="1 3" id="KW-0547">Nucleotide-binding</keyword>
<gene>
    <name evidence="5" type="ORF">ENL43_03640</name>
</gene>
<dbReference type="GO" id="GO:0008998">
    <property type="term" value="F:ribonucleoside-triphosphate reductase (thioredoxin) activity"/>
    <property type="evidence" value="ECO:0007669"/>
    <property type="project" value="UniProtKB-EC"/>
</dbReference>